<proteinExistence type="predicted"/>
<dbReference type="AlphaFoldDB" id="A0A8R2ACZ9"/>
<dbReference type="InterPro" id="IPR050468">
    <property type="entry name" value="Cuticle_Struct_Prot"/>
</dbReference>
<accession>A0A8R2ACZ9</accession>
<dbReference type="GO" id="GO:0062129">
    <property type="term" value="C:chitin-based extracellular matrix"/>
    <property type="evidence" value="ECO:0007669"/>
    <property type="project" value="TreeGrafter"/>
</dbReference>
<dbReference type="Pfam" id="PF00379">
    <property type="entry name" value="Chitin_bind_4"/>
    <property type="match status" value="1"/>
</dbReference>
<evidence type="ECO:0000313" key="3">
    <source>
        <dbReference type="EnsemblMetazoa" id="XP_001948708.1"/>
    </source>
</evidence>
<sequence length="348" mass="39404">MATAFTLFVATSLMVTVALGQQRPVPPTFTRPSVQGRGIAQLNLDPQQQVPQPFRRVSLPLYRGRGFSLDGQEPNKPQVAQQTFQPRPVENVDVDVAAVDDAPQPTRQAPQHQFERTQQQQVDRVQHQQQHIDRIQPQPEKQFPGFRPQPQIQPIEPQQNFVRKVVQRPVKRVRVTEETEVVSKSPETMQRIKLERTESADKQRAKKPVSQVLRRYRDDNPDGSITWGFENDDGTFKEETIGVDCVTRGKYGYVDPEGVKREYSYQSGIPCDKDRRPLTAPQQQQSGAGSSAVQEAQASDTYGYIDYTKNQYVMANGQTINLNGMAKNRARKPVVRKTAVAPPADDRF</sequence>
<dbReference type="InterPro" id="IPR000618">
    <property type="entry name" value="Insect_cuticle"/>
</dbReference>
<keyword evidence="2" id="KW-0732">Signal</keyword>
<feature type="region of interest" description="Disordered" evidence="1">
    <location>
        <begin position="267"/>
        <end position="294"/>
    </location>
</feature>
<protein>
    <submittedName>
        <fullName evidence="3">Uncharacterized protein</fullName>
    </submittedName>
</protein>
<dbReference type="GO" id="GO:0008010">
    <property type="term" value="F:structural constituent of chitin-based larval cuticle"/>
    <property type="evidence" value="ECO:0007669"/>
    <property type="project" value="TreeGrafter"/>
</dbReference>
<dbReference type="PANTHER" id="PTHR10380">
    <property type="entry name" value="CUTICLE PROTEIN"/>
    <property type="match status" value="1"/>
</dbReference>
<dbReference type="EnsemblMetazoa" id="XM_001948673.5">
    <property type="protein sequence ID" value="XP_001948708.1"/>
    <property type="gene ID" value="LOC100162898"/>
</dbReference>
<keyword evidence="4" id="KW-1185">Reference proteome</keyword>
<reference evidence="4" key="1">
    <citation type="submission" date="2010-06" db="EMBL/GenBank/DDBJ databases">
        <authorList>
            <person name="Jiang H."/>
            <person name="Abraham K."/>
            <person name="Ali S."/>
            <person name="Alsbrooks S.L."/>
            <person name="Anim B.N."/>
            <person name="Anosike U.S."/>
            <person name="Attaway T."/>
            <person name="Bandaranaike D.P."/>
            <person name="Battles P.K."/>
            <person name="Bell S.N."/>
            <person name="Bell A.V."/>
            <person name="Beltran B."/>
            <person name="Bickham C."/>
            <person name="Bustamante Y."/>
            <person name="Caleb T."/>
            <person name="Canada A."/>
            <person name="Cardenas V."/>
            <person name="Carter K."/>
            <person name="Chacko J."/>
            <person name="Chandrabose M.N."/>
            <person name="Chavez D."/>
            <person name="Chavez A."/>
            <person name="Chen L."/>
            <person name="Chu H.-S."/>
            <person name="Claassen K.J."/>
            <person name="Cockrell R."/>
            <person name="Collins M."/>
            <person name="Cooper J.A."/>
            <person name="Cree A."/>
            <person name="Curry S.M."/>
            <person name="Da Y."/>
            <person name="Dao M.D."/>
            <person name="Das B."/>
            <person name="Davila M.-L."/>
            <person name="Davy-Carroll L."/>
            <person name="Denson S."/>
            <person name="Dinh H."/>
            <person name="Ebong V.E."/>
            <person name="Edwards J.R."/>
            <person name="Egan A."/>
            <person name="El-Daye J."/>
            <person name="Escobedo L."/>
            <person name="Fernandez S."/>
            <person name="Fernando P.R."/>
            <person name="Flagg N."/>
            <person name="Forbes L.D."/>
            <person name="Fowler R.G."/>
            <person name="Fu Q."/>
            <person name="Gabisi R.A."/>
            <person name="Ganer J."/>
            <person name="Garbino Pronczuk A."/>
            <person name="Garcia R.M."/>
            <person name="Garner T."/>
            <person name="Garrett T.E."/>
            <person name="Gonzalez D.A."/>
            <person name="Hamid H."/>
            <person name="Hawkins E.S."/>
            <person name="Hirani K."/>
            <person name="Hogues M.E."/>
            <person name="Hollins B."/>
            <person name="Hsiao C.-H."/>
            <person name="Jabil R."/>
            <person name="James M.L."/>
            <person name="Jhangiani S.N."/>
            <person name="Johnson B."/>
            <person name="Johnson Q."/>
            <person name="Joshi V."/>
            <person name="Kalu J.B."/>
            <person name="Kam C."/>
            <person name="Kashfia A."/>
            <person name="Keebler J."/>
            <person name="Kisamo H."/>
            <person name="Kovar C.L."/>
            <person name="Lago L.A."/>
            <person name="Lai C.-Y."/>
            <person name="Laidlaw J."/>
            <person name="Lara F."/>
            <person name="Le T.-K."/>
            <person name="Lee S.L."/>
            <person name="Legall F.H."/>
            <person name="Lemon S.J."/>
            <person name="Lewis L.R."/>
            <person name="Li B."/>
            <person name="Liu Y."/>
            <person name="Liu Y.-S."/>
            <person name="Lopez J."/>
            <person name="Lozado R.J."/>
            <person name="Lu J."/>
            <person name="Madu R.C."/>
            <person name="Maheshwari M."/>
            <person name="Maheshwari R."/>
            <person name="Malloy K."/>
            <person name="Martinez E."/>
            <person name="Mathew T."/>
            <person name="Mercado I.C."/>
            <person name="Mercado C."/>
            <person name="Meyer B."/>
            <person name="Montgomery K."/>
            <person name="Morgan M.B."/>
            <person name="Munidasa M."/>
            <person name="Nazareth L.V."/>
            <person name="Nelson J."/>
            <person name="Ng B.M."/>
            <person name="Nguyen N.B."/>
            <person name="Nguyen P.Q."/>
            <person name="Nguyen T."/>
            <person name="Obregon M."/>
            <person name="Okwuonu G.O."/>
            <person name="Onwere C.G."/>
            <person name="Orozco G."/>
            <person name="Parra A."/>
            <person name="Patel S."/>
            <person name="Patil S."/>
            <person name="Perez A."/>
            <person name="Perez Y."/>
            <person name="Pham C."/>
            <person name="Primus E.L."/>
            <person name="Pu L.-L."/>
            <person name="Puazo M."/>
            <person name="Qin X."/>
            <person name="Quiroz J.B."/>
            <person name="Reese J."/>
            <person name="Richards S."/>
            <person name="Rives C.M."/>
            <person name="Robberts R."/>
            <person name="Ruiz S.J."/>
            <person name="Ruiz M.J."/>
            <person name="Santibanez J."/>
            <person name="Schneider B.W."/>
            <person name="Sisson I."/>
            <person name="Smith M."/>
            <person name="Sodergren E."/>
            <person name="Song X.-Z."/>
            <person name="Song B.B."/>
            <person name="Summersgill H."/>
            <person name="Thelus R."/>
            <person name="Thornton R.D."/>
            <person name="Trejos Z.Y."/>
            <person name="Usmani K."/>
            <person name="Vattathil S."/>
            <person name="Villasana D."/>
            <person name="Walker D.L."/>
            <person name="Wang S."/>
            <person name="Wang K."/>
            <person name="White C.S."/>
            <person name="Williams A.C."/>
            <person name="Williamson J."/>
            <person name="Wilson K."/>
            <person name="Woghiren I.O."/>
            <person name="Woodworth J.R."/>
            <person name="Worley K.C."/>
            <person name="Wright R.A."/>
            <person name="Wu W."/>
            <person name="Young L."/>
            <person name="Zhang L."/>
            <person name="Zhang J."/>
            <person name="Zhu Y."/>
            <person name="Muzny D.M."/>
            <person name="Weinstock G."/>
            <person name="Gibbs R.A."/>
        </authorList>
    </citation>
    <scope>NUCLEOTIDE SEQUENCE [LARGE SCALE GENOMIC DNA]</scope>
    <source>
        <strain evidence="4">LSR1</strain>
    </source>
</reference>
<organism evidence="3 4">
    <name type="scientific">Acyrthosiphon pisum</name>
    <name type="common">Pea aphid</name>
    <dbReference type="NCBI Taxonomy" id="7029"/>
    <lineage>
        <taxon>Eukaryota</taxon>
        <taxon>Metazoa</taxon>
        <taxon>Ecdysozoa</taxon>
        <taxon>Arthropoda</taxon>
        <taxon>Hexapoda</taxon>
        <taxon>Insecta</taxon>
        <taxon>Pterygota</taxon>
        <taxon>Neoptera</taxon>
        <taxon>Paraneoptera</taxon>
        <taxon>Hemiptera</taxon>
        <taxon>Sternorrhyncha</taxon>
        <taxon>Aphidomorpha</taxon>
        <taxon>Aphidoidea</taxon>
        <taxon>Aphididae</taxon>
        <taxon>Macrosiphini</taxon>
        <taxon>Acyrthosiphon</taxon>
    </lineage>
</organism>
<dbReference type="PANTHER" id="PTHR10380:SF2">
    <property type="entry name" value="AGAP003037-PA"/>
    <property type="match status" value="1"/>
</dbReference>
<feature type="compositionally biased region" description="Low complexity" evidence="1">
    <location>
        <begin position="282"/>
        <end position="294"/>
    </location>
</feature>
<feature type="signal peptide" evidence="2">
    <location>
        <begin position="1"/>
        <end position="20"/>
    </location>
</feature>
<dbReference type="RefSeq" id="XP_001948708.1">
    <property type="nucleotide sequence ID" value="XM_001948673.4"/>
</dbReference>
<dbReference type="GeneID" id="100162898"/>
<evidence type="ECO:0000313" key="4">
    <source>
        <dbReference type="Proteomes" id="UP000007819"/>
    </source>
</evidence>
<dbReference type="Proteomes" id="UP000007819">
    <property type="component" value="Chromosome A2"/>
</dbReference>
<evidence type="ECO:0000256" key="1">
    <source>
        <dbReference type="SAM" id="MobiDB-lite"/>
    </source>
</evidence>
<reference evidence="3" key="2">
    <citation type="submission" date="2022-06" db="UniProtKB">
        <authorList>
            <consortium name="EnsemblMetazoa"/>
        </authorList>
    </citation>
    <scope>IDENTIFICATION</scope>
</reference>
<evidence type="ECO:0000256" key="2">
    <source>
        <dbReference type="SAM" id="SignalP"/>
    </source>
</evidence>
<dbReference type="OrthoDB" id="7222477at2759"/>
<dbReference type="KEGG" id="api:100162898"/>
<name>A0A8R2ACZ9_ACYPI</name>
<feature type="chain" id="PRO_5035723682" evidence="2">
    <location>
        <begin position="21"/>
        <end position="348"/>
    </location>
</feature>